<keyword evidence="3" id="KW-1185">Reference proteome</keyword>
<dbReference type="EMBL" id="RXIC02000020">
    <property type="protein sequence ID" value="KAB1223810.1"/>
    <property type="molecule type" value="Genomic_DNA"/>
</dbReference>
<feature type="region of interest" description="Disordered" evidence="1">
    <location>
        <begin position="1"/>
        <end position="30"/>
    </location>
</feature>
<evidence type="ECO:0000313" key="2">
    <source>
        <dbReference type="EMBL" id="KAB1223810.1"/>
    </source>
</evidence>
<comment type="caution">
    <text evidence="2">The sequence shown here is derived from an EMBL/GenBank/DDBJ whole genome shotgun (WGS) entry which is preliminary data.</text>
</comment>
<sequence length="297" mass="33003">MRHSREVEGSSHRSSSKKRKTRPFIPSDAEGEEREAPLSWTCLSCLAPFLGCVRRQLILKCGTFPRLWSLFSVSYRRIPPPVLGGPSLSSRGLVGTPSPVTTPTSDLPETPIADHLKAGDEDMRNVPSGPQNTVVLLDSSYSRGPNLAEVGVDPETRPKDHSEESDSKPPSTPAWHLRPYVQPLLIEKLMRDSLSLPRHVKVDRIVRYISSSVLMLAALDAAKLSHDEELQSTRLKLQRLEVLARRSIGATMVYLKVAHGHEGSHFRVCEDRCAEDIYQHLVKSLGARGVHLPPVEH</sequence>
<accession>A0A6A1WLS9</accession>
<dbReference type="Proteomes" id="UP000516437">
    <property type="component" value="Chromosome 2"/>
</dbReference>
<evidence type="ECO:0000313" key="3">
    <source>
        <dbReference type="Proteomes" id="UP000516437"/>
    </source>
</evidence>
<feature type="compositionally biased region" description="Basic and acidic residues" evidence="1">
    <location>
        <begin position="154"/>
        <end position="167"/>
    </location>
</feature>
<dbReference type="AlphaFoldDB" id="A0A6A1WLS9"/>
<feature type="compositionally biased region" description="Basic and acidic residues" evidence="1">
    <location>
        <begin position="1"/>
        <end position="11"/>
    </location>
</feature>
<name>A0A6A1WLS9_9ROSI</name>
<feature type="region of interest" description="Disordered" evidence="1">
    <location>
        <begin position="145"/>
        <end position="175"/>
    </location>
</feature>
<organism evidence="2 3">
    <name type="scientific">Morella rubra</name>
    <name type="common">Chinese bayberry</name>
    <dbReference type="NCBI Taxonomy" id="262757"/>
    <lineage>
        <taxon>Eukaryota</taxon>
        <taxon>Viridiplantae</taxon>
        <taxon>Streptophyta</taxon>
        <taxon>Embryophyta</taxon>
        <taxon>Tracheophyta</taxon>
        <taxon>Spermatophyta</taxon>
        <taxon>Magnoliopsida</taxon>
        <taxon>eudicotyledons</taxon>
        <taxon>Gunneridae</taxon>
        <taxon>Pentapetalae</taxon>
        <taxon>rosids</taxon>
        <taxon>fabids</taxon>
        <taxon>Fagales</taxon>
        <taxon>Myricaceae</taxon>
        <taxon>Morella</taxon>
    </lineage>
</organism>
<evidence type="ECO:0000256" key="1">
    <source>
        <dbReference type="SAM" id="MobiDB-lite"/>
    </source>
</evidence>
<reference evidence="2 3" key="1">
    <citation type="journal article" date="2019" name="Plant Biotechnol. J.">
        <title>The red bayberry genome and genetic basis of sex determination.</title>
        <authorList>
            <person name="Jia H.M."/>
            <person name="Jia H.J."/>
            <person name="Cai Q.L."/>
            <person name="Wang Y."/>
            <person name="Zhao H.B."/>
            <person name="Yang W.F."/>
            <person name="Wang G.Y."/>
            <person name="Li Y.H."/>
            <person name="Zhan D.L."/>
            <person name="Shen Y.T."/>
            <person name="Niu Q.F."/>
            <person name="Chang L."/>
            <person name="Qiu J."/>
            <person name="Zhao L."/>
            <person name="Xie H.B."/>
            <person name="Fu W.Y."/>
            <person name="Jin J."/>
            <person name="Li X.W."/>
            <person name="Jiao Y."/>
            <person name="Zhou C.C."/>
            <person name="Tu T."/>
            <person name="Chai C.Y."/>
            <person name="Gao J.L."/>
            <person name="Fan L.J."/>
            <person name="van de Weg E."/>
            <person name="Wang J.Y."/>
            <person name="Gao Z.S."/>
        </authorList>
    </citation>
    <scope>NUCLEOTIDE SEQUENCE [LARGE SCALE GENOMIC DNA]</scope>
    <source>
        <tissue evidence="2">Leaves</tissue>
    </source>
</reference>
<gene>
    <name evidence="2" type="ORF">CJ030_MR2G012881</name>
</gene>
<feature type="compositionally biased region" description="Low complexity" evidence="1">
    <location>
        <begin position="84"/>
        <end position="108"/>
    </location>
</feature>
<protein>
    <submittedName>
        <fullName evidence="2">Uncharacterized protein</fullName>
    </submittedName>
</protein>
<proteinExistence type="predicted"/>
<feature type="region of interest" description="Disordered" evidence="1">
    <location>
        <begin position="84"/>
        <end position="113"/>
    </location>
</feature>